<dbReference type="AlphaFoldDB" id="A0A0A2C0T7"/>
<comment type="caution">
    <text evidence="1">The sequence shown here is derived from an EMBL/GenBank/DDBJ whole genome shotgun (WGS) entry which is preliminary data.</text>
</comment>
<sequence>MSCGKPLKHAQEKVKPLTSNFDSFPFEKEGIVSFYIDSLNSIDCKNEGLQLGKAKPID</sequence>
<organism evidence="1 2">
    <name type="scientific">Prochlorococcus marinus str. PAC1</name>
    <dbReference type="NCBI Taxonomy" id="59924"/>
    <lineage>
        <taxon>Bacteria</taxon>
        <taxon>Bacillati</taxon>
        <taxon>Cyanobacteriota</taxon>
        <taxon>Cyanophyceae</taxon>
        <taxon>Synechococcales</taxon>
        <taxon>Prochlorococcaceae</taxon>
        <taxon>Prochlorococcus</taxon>
    </lineage>
</organism>
<proteinExistence type="predicted"/>
<protein>
    <submittedName>
        <fullName evidence="1">Uncharacterized protein</fullName>
    </submittedName>
</protein>
<name>A0A0A2C0T7_PROMR</name>
<gene>
    <name evidence="1" type="ORF">EV03_1430</name>
</gene>
<evidence type="ECO:0000313" key="2">
    <source>
        <dbReference type="Proteomes" id="UP000030392"/>
    </source>
</evidence>
<evidence type="ECO:0000313" key="1">
    <source>
        <dbReference type="EMBL" id="KGG19966.1"/>
    </source>
</evidence>
<dbReference type="EMBL" id="JNAX01000014">
    <property type="protein sequence ID" value="KGG19966.1"/>
    <property type="molecule type" value="Genomic_DNA"/>
</dbReference>
<dbReference type="RefSeq" id="WP_193743139.1">
    <property type="nucleotide sequence ID" value="NZ_CP138967.1"/>
</dbReference>
<reference evidence="2" key="1">
    <citation type="journal article" date="2014" name="Sci. Data">
        <title>Genomes of diverse isolates of the marine cyanobacterium Prochlorococcus.</title>
        <authorList>
            <person name="Biller S."/>
            <person name="Berube P."/>
            <person name="Thompson J."/>
            <person name="Kelly L."/>
            <person name="Roggensack S."/>
            <person name="Awad L."/>
            <person name="Roache-Johnson K."/>
            <person name="Ding H."/>
            <person name="Giovannoni S.J."/>
            <person name="Moore L.R."/>
            <person name="Chisholm S.W."/>
        </authorList>
    </citation>
    <scope>NUCLEOTIDE SEQUENCE [LARGE SCALE GENOMIC DNA]</scope>
    <source>
        <strain evidence="2">PAC1</strain>
    </source>
</reference>
<accession>A0A0A2C0T7</accession>
<dbReference type="Proteomes" id="UP000030392">
    <property type="component" value="Unassembled WGS sequence"/>
</dbReference>